<evidence type="ECO:0000256" key="1">
    <source>
        <dbReference type="ARBA" id="ARBA00023159"/>
    </source>
</evidence>
<sequence length="505" mass="55662">MSNDYSTETSKWKAYQFKDPYADGEFVVGFNEDHHFCTPSCDSKEPVQESELICFLKTSQDALDAGFVPCDQCNPMNVDPNKKHLIKICIEHINKQINFQPPSNLFAENSIHPQEESETGGFATHASTANNQIVAIACRHIAAAAAGALLGGDNNSPMNSNSANNSAPASPTSSGPVTDSNSSPKKRRKRGGVVGFKELAAKAKLSAWHFHRVFKSIAGLTPKAYGDKCSDFMKQCQNEEWLQEVIKESKSKQQQQQQQPLQQQQLQEQQYPRRQISRHSLTPDESYYPGFSQHRNSVITTTSIDSQMMLDSQVSFSPSELDTISPITSYLANNSKPGYSDEEQYVDLEIMDYLKSSGANELSTASNQQVIMDQSDNILDSSLTNGNSVPLAFSLANYSNNGMLDASIKEGSSEAALDFNMYVNDYALMPSHFAPSAHQTAPNPSQTMANMNSQDYINNDQLLNELLIGSNLNTMGHLNGQSNEWPQHGSQLGGAMDLSDDYVFI</sequence>
<proteinExistence type="predicted"/>
<feature type="compositionally biased region" description="Low complexity" evidence="2">
    <location>
        <begin position="253"/>
        <end position="274"/>
    </location>
</feature>
<feature type="region of interest" description="Disordered" evidence="2">
    <location>
        <begin position="156"/>
        <end position="191"/>
    </location>
</feature>
<gene>
    <name evidence="4" type="ORF">DASC09_047160</name>
</gene>
<dbReference type="RefSeq" id="XP_064854387.1">
    <property type="nucleotide sequence ID" value="XM_064998315.1"/>
</dbReference>
<dbReference type="GO" id="GO:0008270">
    <property type="term" value="F:zinc ion binding"/>
    <property type="evidence" value="ECO:0007669"/>
    <property type="project" value="InterPro"/>
</dbReference>
<protein>
    <recommendedName>
        <fullName evidence="3">Ada DNA repair metal-binding domain-containing protein</fullName>
    </recommendedName>
</protein>
<feature type="domain" description="Ada DNA repair metal-binding" evidence="3">
    <location>
        <begin position="11"/>
        <end position="75"/>
    </location>
</feature>
<comment type="caution">
    <text evidence="4">The sequence shown here is derived from an EMBL/GenBank/DDBJ whole genome shotgun (WGS) entry which is preliminary data.</text>
</comment>
<keyword evidence="1" id="KW-0010">Activator</keyword>
<dbReference type="EMBL" id="BTFZ01000011">
    <property type="protein sequence ID" value="GMM37391.1"/>
    <property type="molecule type" value="Genomic_DNA"/>
</dbReference>
<organism evidence="4 5">
    <name type="scientific">Saccharomycopsis crataegensis</name>
    <dbReference type="NCBI Taxonomy" id="43959"/>
    <lineage>
        <taxon>Eukaryota</taxon>
        <taxon>Fungi</taxon>
        <taxon>Dikarya</taxon>
        <taxon>Ascomycota</taxon>
        <taxon>Saccharomycotina</taxon>
        <taxon>Saccharomycetes</taxon>
        <taxon>Saccharomycopsidaceae</taxon>
        <taxon>Saccharomycopsis</taxon>
    </lineage>
</organism>
<dbReference type="SUPFAM" id="SSF57884">
    <property type="entry name" value="Ada DNA repair protein, N-terminal domain (N-Ada 10)"/>
    <property type="match status" value="1"/>
</dbReference>
<dbReference type="Gene3D" id="3.40.10.10">
    <property type="entry name" value="DNA Methylphosphotriester Repair Domain"/>
    <property type="match status" value="1"/>
</dbReference>
<dbReference type="Gene3D" id="1.10.10.60">
    <property type="entry name" value="Homeodomain-like"/>
    <property type="match status" value="1"/>
</dbReference>
<dbReference type="InterPro" id="IPR004026">
    <property type="entry name" value="Ada_DNA_repair_Zn-bd"/>
</dbReference>
<dbReference type="GO" id="GO:0008168">
    <property type="term" value="F:methyltransferase activity"/>
    <property type="evidence" value="ECO:0007669"/>
    <property type="project" value="InterPro"/>
</dbReference>
<evidence type="ECO:0000313" key="5">
    <source>
        <dbReference type="Proteomes" id="UP001360560"/>
    </source>
</evidence>
<dbReference type="GO" id="GO:0006281">
    <property type="term" value="P:DNA repair"/>
    <property type="evidence" value="ECO:0007669"/>
    <property type="project" value="InterPro"/>
</dbReference>
<reference evidence="4 5" key="1">
    <citation type="journal article" date="2023" name="Elife">
        <title>Identification of key yeast species and microbe-microbe interactions impacting larval growth of Drosophila in the wild.</title>
        <authorList>
            <person name="Mure A."/>
            <person name="Sugiura Y."/>
            <person name="Maeda R."/>
            <person name="Honda K."/>
            <person name="Sakurai N."/>
            <person name="Takahashi Y."/>
            <person name="Watada M."/>
            <person name="Katoh T."/>
            <person name="Gotoh A."/>
            <person name="Gotoh Y."/>
            <person name="Taniguchi I."/>
            <person name="Nakamura K."/>
            <person name="Hayashi T."/>
            <person name="Katayama T."/>
            <person name="Uemura T."/>
            <person name="Hattori Y."/>
        </authorList>
    </citation>
    <scope>NUCLEOTIDE SEQUENCE [LARGE SCALE GENOMIC DNA]</scope>
    <source>
        <strain evidence="4 5">SC-9</strain>
    </source>
</reference>
<dbReference type="InterPro" id="IPR035451">
    <property type="entry name" value="Ada-like_dom_sf"/>
</dbReference>
<dbReference type="Proteomes" id="UP001360560">
    <property type="component" value="Unassembled WGS sequence"/>
</dbReference>
<keyword evidence="5" id="KW-1185">Reference proteome</keyword>
<dbReference type="GO" id="GO:0006355">
    <property type="term" value="P:regulation of DNA-templated transcription"/>
    <property type="evidence" value="ECO:0007669"/>
    <property type="project" value="InterPro"/>
</dbReference>
<evidence type="ECO:0000313" key="4">
    <source>
        <dbReference type="EMBL" id="GMM37391.1"/>
    </source>
</evidence>
<dbReference type="GeneID" id="90075366"/>
<feature type="region of interest" description="Disordered" evidence="2">
    <location>
        <begin position="247"/>
        <end position="274"/>
    </location>
</feature>
<evidence type="ECO:0000259" key="3">
    <source>
        <dbReference type="Pfam" id="PF02805"/>
    </source>
</evidence>
<name>A0AAV5QRM9_9ASCO</name>
<dbReference type="AlphaFoldDB" id="A0AAV5QRM9"/>
<dbReference type="Pfam" id="PF02805">
    <property type="entry name" value="Ada_Zn_binding"/>
    <property type="match status" value="1"/>
</dbReference>
<evidence type="ECO:0000256" key="2">
    <source>
        <dbReference type="SAM" id="MobiDB-lite"/>
    </source>
</evidence>
<dbReference type="GO" id="GO:0003677">
    <property type="term" value="F:DNA binding"/>
    <property type="evidence" value="ECO:0007669"/>
    <property type="project" value="InterPro"/>
</dbReference>
<feature type="compositionally biased region" description="Low complexity" evidence="2">
    <location>
        <begin position="156"/>
        <end position="174"/>
    </location>
</feature>
<accession>A0AAV5QRM9</accession>